<proteinExistence type="predicted"/>
<feature type="transmembrane region" description="Helical" evidence="1">
    <location>
        <begin position="83"/>
        <end position="103"/>
    </location>
</feature>
<dbReference type="VEuPathDB" id="FungiDB:AeMF1_005339"/>
<dbReference type="AlphaFoldDB" id="A0A6G0WKS6"/>
<reference evidence="2 3" key="1">
    <citation type="submission" date="2019-07" db="EMBL/GenBank/DDBJ databases">
        <title>Genomics analysis of Aphanomyces spp. identifies a new class of oomycete effector associated with host adaptation.</title>
        <authorList>
            <person name="Gaulin E."/>
        </authorList>
    </citation>
    <scope>NUCLEOTIDE SEQUENCE [LARGE SCALE GENOMIC DNA]</scope>
    <source>
        <strain evidence="2 3">ATCC 201684</strain>
    </source>
</reference>
<protein>
    <submittedName>
        <fullName evidence="2">Uncharacterized protein</fullName>
    </submittedName>
</protein>
<feature type="transmembrane region" description="Helical" evidence="1">
    <location>
        <begin position="115"/>
        <end position="135"/>
    </location>
</feature>
<evidence type="ECO:0000256" key="1">
    <source>
        <dbReference type="SAM" id="Phobius"/>
    </source>
</evidence>
<dbReference type="Proteomes" id="UP000481153">
    <property type="component" value="Unassembled WGS sequence"/>
</dbReference>
<evidence type="ECO:0000313" key="2">
    <source>
        <dbReference type="EMBL" id="KAF0727858.1"/>
    </source>
</evidence>
<dbReference type="EMBL" id="VJMJ01000187">
    <property type="protein sequence ID" value="KAF0727858.1"/>
    <property type="molecule type" value="Genomic_DNA"/>
</dbReference>
<evidence type="ECO:0000313" key="3">
    <source>
        <dbReference type="Proteomes" id="UP000481153"/>
    </source>
</evidence>
<organism evidence="2 3">
    <name type="scientific">Aphanomyces euteiches</name>
    <dbReference type="NCBI Taxonomy" id="100861"/>
    <lineage>
        <taxon>Eukaryota</taxon>
        <taxon>Sar</taxon>
        <taxon>Stramenopiles</taxon>
        <taxon>Oomycota</taxon>
        <taxon>Saprolegniomycetes</taxon>
        <taxon>Saprolegniales</taxon>
        <taxon>Verrucalvaceae</taxon>
        <taxon>Aphanomyces</taxon>
    </lineage>
</organism>
<accession>A0A6G0WKS6</accession>
<keyword evidence="1" id="KW-0472">Membrane</keyword>
<keyword evidence="1" id="KW-1133">Transmembrane helix</keyword>
<comment type="caution">
    <text evidence="2">The sequence shown here is derived from an EMBL/GenBank/DDBJ whole genome shotgun (WGS) entry which is preliminary data.</text>
</comment>
<name>A0A6G0WKS6_9STRA</name>
<feature type="transmembrane region" description="Helical" evidence="1">
    <location>
        <begin position="142"/>
        <end position="165"/>
    </location>
</feature>
<keyword evidence="1" id="KW-0812">Transmembrane</keyword>
<keyword evidence="3" id="KW-1185">Reference proteome</keyword>
<gene>
    <name evidence="2" type="ORF">Ae201684_014198</name>
</gene>
<sequence>MKNMFARSSSPTSSLAAVHRTWPKWLNKPRSPWYNRVVSQLFMRFLDPNSLRVHTKNLEANTTLSDPNVAQTAFLHTLGMVNLVLFVGALMWFPAMWLTIYVMNDNGRHANFQRAQTFTAGVFYASLFAAGLLPFCDDGLELALFISSIPIFCLVFFFHLNAYLFPPSRTTFLLNNRRRPRRRHTFAAGAA</sequence>